<dbReference type="NCBIfam" id="TIGR02327">
    <property type="entry name" value="int_mem_ywzB"/>
    <property type="match status" value="1"/>
</dbReference>
<keyword evidence="3" id="KW-1185">Reference proteome</keyword>
<dbReference type="AlphaFoldDB" id="A0A3Q9BKC2"/>
<name>A0A3Q9BKC2_9LACT</name>
<dbReference type="InterPro" id="IPR009526">
    <property type="entry name" value="DUF1146"/>
</dbReference>
<evidence type="ECO:0000256" key="1">
    <source>
        <dbReference type="SAM" id="Phobius"/>
    </source>
</evidence>
<sequence>MNGLFMFGLLKLISHMLFIFLSFWALKAVRIEKWIRKNHIPEARILYVFLSIALGYLVSSFFLDFLEVSRNLSLLITN</sequence>
<dbReference type="KEGG" id="jeh:EJN90_00420"/>
<organism evidence="2 3">
    <name type="scientific">Jeotgalibaca ciconiae</name>
    <dbReference type="NCBI Taxonomy" id="2496265"/>
    <lineage>
        <taxon>Bacteria</taxon>
        <taxon>Bacillati</taxon>
        <taxon>Bacillota</taxon>
        <taxon>Bacilli</taxon>
        <taxon>Lactobacillales</taxon>
        <taxon>Carnobacteriaceae</taxon>
        <taxon>Jeotgalibaca</taxon>
    </lineage>
</organism>
<gene>
    <name evidence="2" type="ORF">EJN90_00420</name>
</gene>
<proteinExistence type="predicted"/>
<keyword evidence="1" id="KW-1133">Transmembrane helix</keyword>
<feature type="transmembrane region" description="Helical" evidence="1">
    <location>
        <begin position="6"/>
        <end position="26"/>
    </location>
</feature>
<dbReference type="EMBL" id="CP034465">
    <property type="protein sequence ID" value="AZP03249.1"/>
    <property type="molecule type" value="Genomic_DNA"/>
</dbReference>
<keyword evidence="1" id="KW-0472">Membrane</keyword>
<keyword evidence="1" id="KW-0812">Transmembrane</keyword>
<dbReference type="Proteomes" id="UP000273326">
    <property type="component" value="Chromosome"/>
</dbReference>
<dbReference type="Pfam" id="PF06612">
    <property type="entry name" value="DUF1146"/>
    <property type="match status" value="1"/>
</dbReference>
<reference evidence="3" key="1">
    <citation type="submission" date="2018-12" db="EMBL/GenBank/DDBJ databases">
        <title>Complete genome sequencing of Jeotgalibaca sp. H21T32.</title>
        <authorList>
            <person name="Bae J.-W."/>
            <person name="Lee S.-Y."/>
        </authorList>
    </citation>
    <scope>NUCLEOTIDE SEQUENCE [LARGE SCALE GENOMIC DNA]</scope>
    <source>
        <strain evidence="3">H21T32</strain>
    </source>
</reference>
<accession>A0A3Q9BKC2</accession>
<feature type="transmembrane region" description="Helical" evidence="1">
    <location>
        <begin position="46"/>
        <end position="66"/>
    </location>
</feature>
<evidence type="ECO:0000313" key="3">
    <source>
        <dbReference type="Proteomes" id="UP000273326"/>
    </source>
</evidence>
<protein>
    <submittedName>
        <fullName evidence="2">DUF1146 domain-containing protein</fullName>
    </submittedName>
</protein>
<dbReference type="OrthoDB" id="1651016at2"/>
<dbReference type="RefSeq" id="WP_126108351.1">
    <property type="nucleotide sequence ID" value="NZ_CP034465.1"/>
</dbReference>
<evidence type="ECO:0000313" key="2">
    <source>
        <dbReference type="EMBL" id="AZP03249.1"/>
    </source>
</evidence>